<dbReference type="EC" id="3.5.4.13" evidence="5"/>
<keyword evidence="1 5" id="KW-0378">Hydrolase</keyword>
<dbReference type="AlphaFoldDB" id="A0A9W6MSM5"/>
<accession>A0A9W6MSM5</accession>
<organism evidence="4 7">
    <name type="scientific">Methylopila capsulata</name>
    <dbReference type="NCBI Taxonomy" id="61654"/>
    <lineage>
        <taxon>Bacteria</taxon>
        <taxon>Pseudomonadati</taxon>
        <taxon>Pseudomonadota</taxon>
        <taxon>Alphaproteobacteria</taxon>
        <taxon>Hyphomicrobiales</taxon>
        <taxon>Methylopilaceae</taxon>
        <taxon>Methylopila</taxon>
    </lineage>
</organism>
<evidence type="ECO:0000313" key="4">
    <source>
        <dbReference type="EMBL" id="GLK56473.1"/>
    </source>
</evidence>
<evidence type="ECO:0000256" key="3">
    <source>
        <dbReference type="SAM" id="Phobius"/>
    </source>
</evidence>
<gene>
    <name evidence="4" type="ORF">GCM10008170_24920</name>
    <name evidence="5" type="ORF">JOD31_002506</name>
</gene>
<dbReference type="Pfam" id="PF22769">
    <property type="entry name" value="DCD"/>
    <property type="match status" value="1"/>
</dbReference>
<evidence type="ECO:0000256" key="2">
    <source>
        <dbReference type="ARBA" id="ARBA00023080"/>
    </source>
</evidence>
<keyword evidence="2" id="KW-0546">Nucleotide metabolism</keyword>
<dbReference type="SUPFAM" id="SSF51283">
    <property type="entry name" value="dUTPase-like"/>
    <property type="match status" value="1"/>
</dbReference>
<dbReference type="CDD" id="cd07557">
    <property type="entry name" value="trimeric_dUTPase"/>
    <property type="match status" value="1"/>
</dbReference>
<dbReference type="GO" id="GO:0008829">
    <property type="term" value="F:dCTP deaminase activity"/>
    <property type="evidence" value="ECO:0007669"/>
    <property type="project" value="UniProtKB-EC"/>
</dbReference>
<dbReference type="EMBL" id="BSFF01000003">
    <property type="protein sequence ID" value="GLK56473.1"/>
    <property type="molecule type" value="Genomic_DNA"/>
</dbReference>
<dbReference type="Proteomes" id="UP000758856">
    <property type="component" value="Unassembled WGS sequence"/>
</dbReference>
<sequence>MAFWSDKTWNDLDVTTSPVRPFKKKRIDDSNYLLSIGEEIYVSSPDSKNNVKKLSDNESFSIDPGQFAFLLTEEEIIIPFDKIGFISIRASVKFNGLVNISGFHVDPGYKGKLIFAVFNAGPIRIHLRRGEDIFPLWIADLDRPSTRTEYKKGHYNIPSKLINQISGDFTTAYQLSEQIKSARKDIDELKSFNFYSKIIIGLLLLVLSPYIKSTIDKTLRTPEAAQVQTKDGAN</sequence>
<dbReference type="Proteomes" id="UP001143400">
    <property type="component" value="Unassembled WGS sequence"/>
</dbReference>
<evidence type="ECO:0000313" key="5">
    <source>
        <dbReference type="EMBL" id="MBM7852264.1"/>
    </source>
</evidence>
<reference evidence="5 6" key="2">
    <citation type="submission" date="2021-01" db="EMBL/GenBank/DDBJ databases">
        <title>Genomic Encyclopedia of Type Strains, Phase IV (KMG-IV): sequencing the most valuable type-strain genomes for metagenomic binning, comparative biology and taxonomic classification.</title>
        <authorList>
            <person name="Goeker M."/>
        </authorList>
    </citation>
    <scope>NUCLEOTIDE SEQUENCE [LARGE SCALE GENOMIC DNA]</scope>
    <source>
        <strain evidence="5 6">DSM 6130</strain>
    </source>
</reference>
<proteinExistence type="predicted"/>
<evidence type="ECO:0000256" key="1">
    <source>
        <dbReference type="ARBA" id="ARBA00022801"/>
    </source>
</evidence>
<feature type="transmembrane region" description="Helical" evidence="3">
    <location>
        <begin position="194"/>
        <end position="211"/>
    </location>
</feature>
<dbReference type="InterPro" id="IPR036157">
    <property type="entry name" value="dUTPase-like_sf"/>
</dbReference>
<dbReference type="GO" id="GO:0006229">
    <property type="term" value="P:dUTP biosynthetic process"/>
    <property type="evidence" value="ECO:0007669"/>
    <property type="project" value="InterPro"/>
</dbReference>
<dbReference type="Gene3D" id="2.70.40.10">
    <property type="match status" value="1"/>
</dbReference>
<evidence type="ECO:0000313" key="6">
    <source>
        <dbReference type="Proteomes" id="UP000758856"/>
    </source>
</evidence>
<dbReference type="InterPro" id="IPR033704">
    <property type="entry name" value="dUTPase_trimeric"/>
</dbReference>
<keyword evidence="3" id="KW-0812">Transmembrane</keyword>
<reference evidence="4" key="1">
    <citation type="journal article" date="2014" name="Int. J. Syst. Evol. Microbiol.">
        <title>Complete genome sequence of Corynebacterium casei LMG S-19264T (=DSM 44701T), isolated from a smear-ripened cheese.</title>
        <authorList>
            <consortium name="US DOE Joint Genome Institute (JGI-PGF)"/>
            <person name="Walter F."/>
            <person name="Albersmeier A."/>
            <person name="Kalinowski J."/>
            <person name="Ruckert C."/>
        </authorList>
    </citation>
    <scope>NUCLEOTIDE SEQUENCE</scope>
    <source>
        <strain evidence="4">VKM B-1606</strain>
    </source>
</reference>
<name>A0A9W6MSM5_9HYPH</name>
<protein>
    <submittedName>
        <fullName evidence="5">dCTP deaminase</fullName>
        <ecNumber evidence="5">3.5.4.13</ecNumber>
    </submittedName>
</protein>
<reference evidence="4" key="3">
    <citation type="submission" date="2023-01" db="EMBL/GenBank/DDBJ databases">
        <authorList>
            <person name="Sun Q."/>
            <person name="Evtushenko L."/>
        </authorList>
    </citation>
    <scope>NUCLEOTIDE SEQUENCE</scope>
    <source>
        <strain evidence="4">VKM B-1606</strain>
    </source>
</reference>
<keyword evidence="3" id="KW-1133">Transmembrane helix</keyword>
<evidence type="ECO:0000313" key="7">
    <source>
        <dbReference type="Proteomes" id="UP001143400"/>
    </source>
</evidence>
<keyword evidence="3" id="KW-0472">Membrane</keyword>
<keyword evidence="6" id="KW-1185">Reference proteome</keyword>
<dbReference type="InterPro" id="IPR011962">
    <property type="entry name" value="dCTP_deaminase"/>
</dbReference>
<comment type="caution">
    <text evidence="4">The sequence shown here is derived from an EMBL/GenBank/DDBJ whole genome shotgun (WGS) entry which is preliminary data.</text>
</comment>
<dbReference type="RefSeq" id="WP_204950677.1">
    <property type="nucleotide sequence ID" value="NZ_BSFF01000003.1"/>
</dbReference>
<dbReference type="EMBL" id="JAFBCY010000003">
    <property type="protein sequence ID" value="MBM7852264.1"/>
    <property type="molecule type" value="Genomic_DNA"/>
</dbReference>